<evidence type="ECO:0000313" key="3">
    <source>
        <dbReference type="EMBL" id="BAY81421.1"/>
    </source>
</evidence>
<proteinExistence type="predicted"/>
<dbReference type="AlphaFoldDB" id="A0A1Z4LJM7"/>
<dbReference type="CDD" id="cd04301">
    <property type="entry name" value="NAT_SF"/>
    <property type="match status" value="1"/>
</dbReference>
<accession>A0A1Z4LJM7</accession>
<dbReference type="EMBL" id="AP018227">
    <property type="protein sequence ID" value="BAY81421.1"/>
    <property type="molecule type" value="Genomic_DNA"/>
</dbReference>
<feature type="transmembrane region" description="Helical" evidence="1">
    <location>
        <begin position="42"/>
        <end position="60"/>
    </location>
</feature>
<name>A0A1Z4LJM7_9CYAN</name>
<dbReference type="Gene3D" id="3.40.630.30">
    <property type="match status" value="1"/>
</dbReference>
<sequence length="204" mass="23826">MSTNNKLPLGYTIRVAHHSDISRILCFYTQEIYKKRTTRLTIIYFFLLTTIPYVLLVLYTRSYLTASISILFSAVLNSISYILIYSYWNKAITNRDCLIIFNKSKICAIMVATSYNNYSYIKEVFVASCYRRKGLATYLMQTALDKLNYPIYLLSISKKHLFDFYKSLGFIFADSNKLPAEIKSDLDMYNQTIKLRPMIMTSQL</sequence>
<feature type="transmembrane region" description="Helical" evidence="1">
    <location>
        <begin position="66"/>
        <end position="88"/>
    </location>
</feature>
<keyword evidence="1" id="KW-0812">Transmembrane</keyword>
<reference evidence="3 4" key="1">
    <citation type="submission" date="2017-06" db="EMBL/GenBank/DDBJ databases">
        <title>Genome sequencing of cyanobaciteial culture collection at National Institute for Environmental Studies (NIES).</title>
        <authorList>
            <person name="Hirose Y."/>
            <person name="Shimura Y."/>
            <person name="Fujisawa T."/>
            <person name="Nakamura Y."/>
            <person name="Kawachi M."/>
        </authorList>
    </citation>
    <scope>NUCLEOTIDE SEQUENCE [LARGE SCALE GENOMIC DNA]</scope>
    <source>
        <strain evidence="3 4">NIES-267</strain>
    </source>
</reference>
<evidence type="ECO:0000256" key="1">
    <source>
        <dbReference type="SAM" id="Phobius"/>
    </source>
</evidence>
<protein>
    <recommendedName>
        <fullName evidence="2">N-acetyltransferase domain-containing protein</fullName>
    </recommendedName>
</protein>
<feature type="domain" description="N-acetyltransferase" evidence="2">
    <location>
        <begin position="54"/>
        <end position="193"/>
    </location>
</feature>
<dbReference type="SUPFAM" id="SSF55729">
    <property type="entry name" value="Acyl-CoA N-acyltransferases (Nat)"/>
    <property type="match status" value="1"/>
</dbReference>
<evidence type="ECO:0000313" key="4">
    <source>
        <dbReference type="Proteomes" id="UP000218418"/>
    </source>
</evidence>
<dbReference type="GO" id="GO:0016747">
    <property type="term" value="F:acyltransferase activity, transferring groups other than amino-acyl groups"/>
    <property type="evidence" value="ECO:0007669"/>
    <property type="project" value="InterPro"/>
</dbReference>
<dbReference type="Proteomes" id="UP000218418">
    <property type="component" value="Chromosome"/>
</dbReference>
<keyword evidence="4" id="KW-1185">Reference proteome</keyword>
<dbReference type="OrthoDB" id="509899at2"/>
<dbReference type="Pfam" id="PF13673">
    <property type="entry name" value="Acetyltransf_10"/>
    <property type="match status" value="1"/>
</dbReference>
<organism evidence="3 4">
    <name type="scientific">Calothrix parasitica NIES-267</name>
    <dbReference type="NCBI Taxonomy" id="1973488"/>
    <lineage>
        <taxon>Bacteria</taxon>
        <taxon>Bacillati</taxon>
        <taxon>Cyanobacteriota</taxon>
        <taxon>Cyanophyceae</taxon>
        <taxon>Nostocales</taxon>
        <taxon>Calotrichaceae</taxon>
        <taxon>Calothrix</taxon>
    </lineage>
</organism>
<dbReference type="PROSITE" id="PS51186">
    <property type="entry name" value="GNAT"/>
    <property type="match status" value="1"/>
</dbReference>
<dbReference type="InterPro" id="IPR000182">
    <property type="entry name" value="GNAT_dom"/>
</dbReference>
<keyword evidence="1" id="KW-1133">Transmembrane helix</keyword>
<keyword evidence="1" id="KW-0472">Membrane</keyword>
<gene>
    <name evidence="3" type="ORF">NIES267_08970</name>
</gene>
<dbReference type="InterPro" id="IPR016181">
    <property type="entry name" value="Acyl_CoA_acyltransferase"/>
</dbReference>
<evidence type="ECO:0000259" key="2">
    <source>
        <dbReference type="PROSITE" id="PS51186"/>
    </source>
</evidence>